<name>A0A2P5Y2E2_GOSBA</name>
<dbReference type="Proteomes" id="UP000239757">
    <property type="component" value="Unassembled WGS sequence"/>
</dbReference>
<dbReference type="AlphaFoldDB" id="A0A2P5Y2E2"/>
<organism evidence="1 2">
    <name type="scientific">Gossypium barbadense</name>
    <name type="common">Sea Island cotton</name>
    <name type="synonym">Hibiscus barbadensis</name>
    <dbReference type="NCBI Taxonomy" id="3634"/>
    <lineage>
        <taxon>Eukaryota</taxon>
        <taxon>Viridiplantae</taxon>
        <taxon>Streptophyta</taxon>
        <taxon>Embryophyta</taxon>
        <taxon>Tracheophyta</taxon>
        <taxon>Spermatophyta</taxon>
        <taxon>Magnoliopsida</taxon>
        <taxon>eudicotyledons</taxon>
        <taxon>Gunneridae</taxon>
        <taxon>Pentapetalae</taxon>
        <taxon>rosids</taxon>
        <taxon>malvids</taxon>
        <taxon>Malvales</taxon>
        <taxon>Malvaceae</taxon>
        <taxon>Malvoideae</taxon>
        <taxon>Gossypium</taxon>
    </lineage>
</organism>
<accession>A0A2P5Y2E2</accession>
<evidence type="ECO:0000313" key="1">
    <source>
        <dbReference type="EMBL" id="PPS09769.1"/>
    </source>
</evidence>
<evidence type="ECO:0000313" key="2">
    <source>
        <dbReference type="Proteomes" id="UP000239757"/>
    </source>
</evidence>
<dbReference type="OrthoDB" id="978193at2759"/>
<sequence length="291" mass="34851">MADEKPNREAMYRVFRSLWYTKEEDKDIETYEFNITPFWLRVYNIPLEYTDRQTTMDVEKATGELVAIDWKDRNGGWTEFIRLKDSEARGKRMGEIIYTLKYERLSNFCYFWGRLDIPLKDAITKLEALNQEGGRRKLKVQIEDFREVLEELTLVDIKPTRDAIVIRQTKSDHDTVLLDTLGKKLKEKCRDPRLAFRYDVCWAKDKRAKEIIKDRWCRRDENTLGKIDGMRKVLRPWPFKKYNKMKAQISVLAKHIDRIIDGPTILFDMNNLREARLELGNLYSEEESYWV</sequence>
<protein>
    <submittedName>
        <fullName evidence="1">Uncharacterized protein</fullName>
    </submittedName>
</protein>
<reference evidence="1 2" key="1">
    <citation type="submission" date="2015-01" db="EMBL/GenBank/DDBJ databases">
        <title>Genome of allotetraploid Gossypium barbadense reveals genomic plasticity and fiber elongation in cotton evolution.</title>
        <authorList>
            <person name="Chen X."/>
            <person name="Liu X."/>
            <person name="Zhao B."/>
            <person name="Zheng H."/>
            <person name="Hu Y."/>
            <person name="Lu G."/>
            <person name="Yang C."/>
            <person name="Chen J."/>
            <person name="Shan C."/>
            <person name="Zhang L."/>
            <person name="Zhou Y."/>
            <person name="Wang L."/>
            <person name="Guo W."/>
            <person name="Bai Y."/>
            <person name="Ruan J."/>
            <person name="Shangguan X."/>
            <person name="Mao Y."/>
            <person name="Jiang J."/>
            <person name="Zhu Y."/>
            <person name="Lei J."/>
            <person name="Kang H."/>
            <person name="Chen S."/>
            <person name="He X."/>
            <person name="Wang R."/>
            <person name="Wang Y."/>
            <person name="Chen J."/>
            <person name="Wang L."/>
            <person name="Yu S."/>
            <person name="Wang B."/>
            <person name="Wei J."/>
            <person name="Song S."/>
            <person name="Lu X."/>
            <person name="Gao Z."/>
            <person name="Gu W."/>
            <person name="Deng X."/>
            <person name="Ma D."/>
            <person name="Wang S."/>
            <person name="Liang W."/>
            <person name="Fang L."/>
            <person name="Cai C."/>
            <person name="Zhu X."/>
            <person name="Zhou B."/>
            <person name="Zhang Y."/>
            <person name="Chen Z."/>
            <person name="Xu S."/>
            <person name="Zhu R."/>
            <person name="Wang S."/>
            <person name="Zhang T."/>
            <person name="Zhao G."/>
        </authorList>
    </citation>
    <scope>NUCLEOTIDE SEQUENCE [LARGE SCALE GENOMIC DNA]</scope>
    <source>
        <strain evidence="2">cv. Xinhai21</strain>
        <tissue evidence="1">Leaf</tissue>
    </source>
</reference>
<dbReference type="EMBL" id="KZ663823">
    <property type="protein sequence ID" value="PPS09769.1"/>
    <property type="molecule type" value="Genomic_DNA"/>
</dbReference>
<proteinExistence type="predicted"/>
<gene>
    <name evidence="1" type="ORF">GOBAR_AA10865</name>
</gene>